<evidence type="ECO:0000313" key="4">
    <source>
        <dbReference type="EMBL" id="NXC40566.1"/>
    </source>
</evidence>
<evidence type="ECO:0000256" key="1">
    <source>
        <dbReference type="SAM" id="MobiDB-lite"/>
    </source>
</evidence>
<keyword evidence="2" id="KW-1133">Transmembrane helix</keyword>
<gene>
    <name evidence="4" type="primary">Lrrc37a</name>
    <name evidence="4" type="ORF">PENPIL_R15557</name>
</gene>
<comment type="caution">
    <text evidence="4">The sequence shown here is derived from an EMBL/GenBank/DDBJ whole genome shotgun (WGS) entry which is preliminary data.</text>
</comment>
<proteinExistence type="predicted"/>
<evidence type="ECO:0000259" key="3">
    <source>
        <dbReference type="Pfam" id="PF14914"/>
    </source>
</evidence>
<reference evidence="4" key="1">
    <citation type="submission" date="2019-09" db="EMBL/GenBank/DDBJ databases">
        <title>Bird 10,000 Genomes (B10K) Project - Family phase.</title>
        <authorList>
            <person name="Zhang G."/>
        </authorList>
    </citation>
    <scope>NUCLEOTIDE SEQUENCE</scope>
    <source>
        <strain evidence="4">B10K-DU-001-08</strain>
        <tissue evidence="4">Muscle</tissue>
    </source>
</reference>
<organism evidence="4 5">
    <name type="scientific">Penelope pileata</name>
    <dbReference type="NCBI Taxonomy" id="1118817"/>
    <lineage>
        <taxon>Eukaryota</taxon>
        <taxon>Metazoa</taxon>
        <taxon>Chordata</taxon>
        <taxon>Craniata</taxon>
        <taxon>Vertebrata</taxon>
        <taxon>Euteleostomi</taxon>
        <taxon>Archelosauria</taxon>
        <taxon>Archosauria</taxon>
        <taxon>Dinosauria</taxon>
        <taxon>Saurischia</taxon>
        <taxon>Theropoda</taxon>
        <taxon>Coelurosauria</taxon>
        <taxon>Aves</taxon>
        <taxon>Neognathae</taxon>
        <taxon>Galloanserae</taxon>
        <taxon>Galliformes</taxon>
        <taxon>Cracidae</taxon>
        <taxon>Penelope</taxon>
    </lineage>
</organism>
<evidence type="ECO:0000313" key="5">
    <source>
        <dbReference type="Proteomes" id="UP000613066"/>
    </source>
</evidence>
<dbReference type="OrthoDB" id="9424710at2759"/>
<name>A0A851NEF4_9GALL</name>
<feature type="compositionally biased region" description="Low complexity" evidence="1">
    <location>
        <begin position="80"/>
        <end position="106"/>
    </location>
</feature>
<dbReference type="AlphaFoldDB" id="A0A851NEF4"/>
<feature type="domain" description="LRRC37A/B like protein 1 C-terminal" evidence="3">
    <location>
        <begin position="139"/>
        <end position="199"/>
    </location>
</feature>
<protein>
    <submittedName>
        <fullName evidence="4">L37A1 protein</fullName>
    </submittedName>
</protein>
<feature type="non-terminal residue" evidence="4">
    <location>
        <position position="1"/>
    </location>
</feature>
<feature type="compositionally biased region" description="Basic and acidic residues" evidence="1">
    <location>
        <begin position="34"/>
        <end position="43"/>
    </location>
</feature>
<keyword evidence="2" id="KW-0472">Membrane</keyword>
<dbReference type="PANTHER" id="PTHR23045:SF9">
    <property type="entry name" value="LEUCINE RICH REPEAT CONTAINING 37A-RELATED"/>
    <property type="match status" value="1"/>
</dbReference>
<dbReference type="Pfam" id="PF14914">
    <property type="entry name" value="LRRC37AB_C"/>
    <property type="match status" value="1"/>
</dbReference>
<sequence length="385" mass="40857">IPNSSRAAAQPKETHGVGGAGEAGVRAAPSPRQGDARASEGHRQQGSPQLNKAKQLSSQVLHKVNPDKEPPPTKSAAEQRPTTGRSSSSSRPTASSTAAAPAGTASLHTTIARSEHPKKGPDVPSAPSSSGSPEDALLQGDLFESNVKQHLLSPVPNEALRAFIARVGRALRVDCLRPPLQPSCSKLLAQTRLLVELLGLHRSPSPAGRCLLPENAAMARGSTAGSNLTGEVGQSWGLLAGCRGEGATVSPSLIFFSFLSQGKPAHTSGNRVLLALSVSLIIVINVTVVCLIEVSRYLWHLAAQPGAQGELLPPCRVCEPWPLPVPIPPPSPCFQGSDCSEQNKPQWLRDLYLPLDDIQKKAIYQLYEEEPSEEEEDVFNKAELM</sequence>
<dbReference type="InterPro" id="IPR015753">
    <property type="entry name" value="LRRC37"/>
</dbReference>
<dbReference type="PANTHER" id="PTHR23045">
    <property type="entry name" value="LEUCINE-RICH REPEAT-CONTAINING PROTEIN 37A"/>
    <property type="match status" value="1"/>
</dbReference>
<feature type="compositionally biased region" description="Polar residues" evidence="1">
    <location>
        <begin position="44"/>
        <end position="60"/>
    </location>
</feature>
<dbReference type="EMBL" id="WBMW01001399">
    <property type="protein sequence ID" value="NXC40566.1"/>
    <property type="molecule type" value="Genomic_DNA"/>
</dbReference>
<accession>A0A851NEF4</accession>
<keyword evidence="5" id="KW-1185">Reference proteome</keyword>
<dbReference type="InterPro" id="IPR029423">
    <property type="entry name" value="LRRC37AB_C"/>
</dbReference>
<feature type="transmembrane region" description="Helical" evidence="2">
    <location>
        <begin position="272"/>
        <end position="292"/>
    </location>
</feature>
<keyword evidence="2" id="KW-0812">Transmembrane</keyword>
<feature type="region of interest" description="Disordered" evidence="1">
    <location>
        <begin position="1"/>
        <end position="137"/>
    </location>
</feature>
<feature type="non-terminal residue" evidence="4">
    <location>
        <position position="385"/>
    </location>
</feature>
<evidence type="ECO:0000256" key="2">
    <source>
        <dbReference type="SAM" id="Phobius"/>
    </source>
</evidence>
<dbReference type="Proteomes" id="UP000613066">
    <property type="component" value="Unassembled WGS sequence"/>
</dbReference>